<comment type="similarity">
    <text evidence="1 5">Belongs to the peptidase S8 family.</text>
</comment>
<sequence>MNYSDMHEISSGKSQKIALIDSGISKFQKVYKNINLTNSNNDYDTNGHGTMMYSIIKGYNKNNQTIEGISPDSRIILIKVMNDDESINPNVIEDAIDYALNEKVDIISLSLGSTKTDINIKQKIDKANLKNITVVSSAGDYKQGFLLFPASLNNVISVGSIDDRRDISTLTNAPQKTLINAPGEKIKVIDNNNNVFYGKGTSEATAIITGYIALMRDTNISSTQILTNEKIMNLLSQINKNEKTYLGALKEIRKKVSVSTGAFFSFDLSY</sequence>
<evidence type="ECO:0000256" key="3">
    <source>
        <dbReference type="ARBA" id="ARBA00022801"/>
    </source>
</evidence>
<evidence type="ECO:0000259" key="6">
    <source>
        <dbReference type="Pfam" id="PF00082"/>
    </source>
</evidence>
<feature type="active site" description="Charge relay system" evidence="5">
    <location>
        <position position="21"/>
    </location>
</feature>
<dbReference type="PANTHER" id="PTHR43806">
    <property type="entry name" value="PEPTIDASE S8"/>
    <property type="match status" value="1"/>
</dbReference>
<dbReference type="Proteomes" id="UP000346772">
    <property type="component" value="Unassembled WGS sequence"/>
</dbReference>
<dbReference type="PRINTS" id="PR00723">
    <property type="entry name" value="SUBTILISIN"/>
</dbReference>
<feature type="active site" description="Charge relay system" evidence="5">
    <location>
        <position position="202"/>
    </location>
</feature>
<dbReference type="Pfam" id="PF00082">
    <property type="entry name" value="Peptidase_S8"/>
    <property type="match status" value="1"/>
</dbReference>
<evidence type="ECO:0000256" key="1">
    <source>
        <dbReference type="ARBA" id="ARBA00011073"/>
    </source>
</evidence>
<dbReference type="PANTHER" id="PTHR43806:SF11">
    <property type="entry name" value="CEREVISIN-RELATED"/>
    <property type="match status" value="1"/>
</dbReference>
<dbReference type="SUPFAM" id="SSF52743">
    <property type="entry name" value="Subtilisin-like"/>
    <property type="match status" value="1"/>
</dbReference>
<evidence type="ECO:0000313" key="8">
    <source>
        <dbReference type="Proteomes" id="UP000346772"/>
    </source>
</evidence>
<dbReference type="GO" id="GO:0004252">
    <property type="term" value="F:serine-type endopeptidase activity"/>
    <property type="evidence" value="ECO:0007669"/>
    <property type="project" value="UniProtKB-UniRule"/>
</dbReference>
<evidence type="ECO:0000256" key="5">
    <source>
        <dbReference type="PROSITE-ProRule" id="PRU01240"/>
    </source>
</evidence>
<evidence type="ECO:0000313" key="7">
    <source>
        <dbReference type="EMBL" id="VFD54157.1"/>
    </source>
</evidence>
<dbReference type="EC" id="3.4.21.-" evidence="7"/>
<reference evidence="7 8" key="1">
    <citation type="submission" date="2019-02" db="EMBL/GenBank/DDBJ databases">
        <authorList>
            <consortium name="Pathogen Informatics"/>
        </authorList>
    </citation>
    <scope>NUCLEOTIDE SEQUENCE [LARGE SCALE GENOMIC DNA]</scope>
    <source>
        <strain evidence="7 8">078GUE027</strain>
    </source>
</reference>
<feature type="active site" description="Charge relay system" evidence="5">
    <location>
        <position position="48"/>
    </location>
</feature>
<dbReference type="CDD" id="cd00306">
    <property type="entry name" value="Peptidases_S8_S53"/>
    <property type="match status" value="1"/>
</dbReference>
<dbReference type="PROSITE" id="PS51892">
    <property type="entry name" value="SUBTILASE"/>
    <property type="match status" value="1"/>
</dbReference>
<proteinExistence type="inferred from homology"/>
<dbReference type="InterPro" id="IPR015500">
    <property type="entry name" value="Peptidase_S8_subtilisin-rel"/>
</dbReference>
<dbReference type="RefSeq" id="WP_003417496.1">
    <property type="nucleotide sequence ID" value="NZ_BEHB01000003.1"/>
</dbReference>
<feature type="domain" description="Peptidase S8/S53" evidence="6">
    <location>
        <begin position="12"/>
        <end position="235"/>
    </location>
</feature>
<dbReference type="InterPro" id="IPR000209">
    <property type="entry name" value="Peptidase_S8/S53_dom"/>
</dbReference>
<evidence type="ECO:0000256" key="4">
    <source>
        <dbReference type="ARBA" id="ARBA00022825"/>
    </source>
</evidence>
<comment type="caution">
    <text evidence="7">The sequence shown here is derived from an EMBL/GenBank/DDBJ whole genome shotgun (WGS) entry which is preliminary data.</text>
</comment>
<gene>
    <name evidence="7" type="primary">isp_4</name>
    <name evidence="7" type="ORF">SAMEA1710456_01640</name>
</gene>
<keyword evidence="2 5" id="KW-0645">Protease</keyword>
<dbReference type="EMBL" id="CAADAT010000008">
    <property type="protein sequence ID" value="VFD54157.1"/>
    <property type="molecule type" value="Genomic_DNA"/>
</dbReference>
<dbReference type="AlphaFoldDB" id="A0AAX3H2X3"/>
<dbReference type="InterPro" id="IPR050131">
    <property type="entry name" value="Peptidase_S8_subtilisin-like"/>
</dbReference>
<dbReference type="GO" id="GO:0006508">
    <property type="term" value="P:proteolysis"/>
    <property type="evidence" value="ECO:0007669"/>
    <property type="project" value="UniProtKB-KW"/>
</dbReference>
<dbReference type="InterPro" id="IPR036852">
    <property type="entry name" value="Peptidase_S8/S53_dom_sf"/>
</dbReference>
<dbReference type="Gene3D" id="3.40.50.200">
    <property type="entry name" value="Peptidase S8/S53 domain"/>
    <property type="match status" value="1"/>
</dbReference>
<evidence type="ECO:0000256" key="2">
    <source>
        <dbReference type="ARBA" id="ARBA00022670"/>
    </source>
</evidence>
<organism evidence="7 8">
    <name type="scientific">Clostridioides difficile</name>
    <name type="common">Peptoclostridium difficile</name>
    <dbReference type="NCBI Taxonomy" id="1496"/>
    <lineage>
        <taxon>Bacteria</taxon>
        <taxon>Bacillati</taxon>
        <taxon>Bacillota</taxon>
        <taxon>Clostridia</taxon>
        <taxon>Peptostreptococcales</taxon>
        <taxon>Peptostreptococcaceae</taxon>
        <taxon>Clostridioides</taxon>
    </lineage>
</organism>
<protein>
    <submittedName>
        <fullName evidence="7">Peptidase S8 and S53 subtilisin kexin sedolisin</fullName>
        <ecNumber evidence="7">3.4.21.-</ecNumber>
    </submittedName>
</protein>
<keyword evidence="3 5" id="KW-0378">Hydrolase</keyword>
<name>A0AAX3H2X3_CLODI</name>
<keyword evidence="4 5" id="KW-0720">Serine protease</keyword>
<accession>A0AAX3H2X3</accession>